<keyword evidence="4" id="KW-0539">Nucleus</keyword>
<dbReference type="EMBL" id="HBUF01564003">
    <property type="protein sequence ID" value="CAG6763689.1"/>
    <property type="molecule type" value="Transcribed_RNA"/>
</dbReference>
<name>A0A8D8V859_9HEMI</name>
<evidence type="ECO:0000256" key="3">
    <source>
        <dbReference type="ARBA" id="ARBA00016811"/>
    </source>
</evidence>
<evidence type="ECO:0000256" key="1">
    <source>
        <dbReference type="ARBA" id="ARBA00004123"/>
    </source>
</evidence>
<dbReference type="InterPro" id="IPR026164">
    <property type="entry name" value="Int_cplx_su10"/>
</dbReference>
<feature type="region of interest" description="Disordered" evidence="5">
    <location>
        <begin position="342"/>
        <end position="371"/>
    </location>
</feature>
<sequence>MPPMIYNPVTTVDNMSTEQYLIHQAKLALKQGDAYASKSWMITARTMFPDNFSVQFEVYEIEKTAGNIEECARCLSALFLTFPSERILWNEINMIIVALRSDSLSPELQFYNDMFLNISEGIQKQIIMKTAERTKDPMEHCRLLLLVIGKFPQTMSQVTPTLIDTLLMSEKTYFPDTVVNSYREMMVYDVMPIIILHRLELSSKLVLSLVQKSAEFVLHATFRKDYNPAPPHLGLDRKIRNPWSLLFEIHSTLTSAVGWTFKLNIRDPPHLVWQSIQQYSSCNSGDKVKQLVYGCTIYLCYIVYVYTTIMEPGRGSGVGEGHQHTGTTNKTSPPLILVEGFVELTPPDDDPPPSKRPRRSTDPTEPLLTVPSDDRHSLIEMFGVGVKVWSLMKSNLQIEKEFTLLSESIRLGSWVGNFSLDVALYTEDMEEVHSRLKGGEKGTLTSLMMASTYHCLRNKNMCIESVFNVVKSLEQFSPGGNLADNLTMTLQSPASTPPSGRLRHLHFLPLARLPVLQYCTRLLFNALKEAILHITSLVNLDMLMGHLMVLSQLDWPQERPLITSLCARIRDKGSFSYDLFSLYIVEIDILEEFMHMATRSEGAIRFELSKPTNQQLLSQRRVTTRNVDKGAKEDLKATIKRQVARSDEPIDELIVKFLTTEQVQLVL</sequence>
<dbReference type="PANTHER" id="PTHR16055">
    <property type="entry name" value="INTEGRATOR COMPLEX SUBUNIT 10"/>
    <property type="match status" value="1"/>
</dbReference>
<dbReference type="AlphaFoldDB" id="A0A8D8V859"/>
<organism evidence="6">
    <name type="scientific">Cacopsylla melanoneura</name>
    <dbReference type="NCBI Taxonomy" id="428564"/>
    <lineage>
        <taxon>Eukaryota</taxon>
        <taxon>Metazoa</taxon>
        <taxon>Ecdysozoa</taxon>
        <taxon>Arthropoda</taxon>
        <taxon>Hexapoda</taxon>
        <taxon>Insecta</taxon>
        <taxon>Pterygota</taxon>
        <taxon>Neoptera</taxon>
        <taxon>Paraneoptera</taxon>
        <taxon>Hemiptera</taxon>
        <taxon>Sternorrhyncha</taxon>
        <taxon>Psylloidea</taxon>
        <taxon>Psyllidae</taxon>
        <taxon>Psyllinae</taxon>
        <taxon>Cacopsylla</taxon>
    </lineage>
</organism>
<evidence type="ECO:0000256" key="2">
    <source>
        <dbReference type="ARBA" id="ARBA00010391"/>
    </source>
</evidence>
<dbReference type="GO" id="GO:0032039">
    <property type="term" value="C:integrator complex"/>
    <property type="evidence" value="ECO:0007669"/>
    <property type="project" value="InterPro"/>
</dbReference>
<comment type="subcellular location">
    <subcellularLocation>
        <location evidence="1">Nucleus</location>
    </subcellularLocation>
</comment>
<dbReference type="Pfam" id="PF21045">
    <property type="entry name" value="INT10"/>
    <property type="match status" value="2"/>
</dbReference>
<dbReference type="EMBL" id="HBUF01356823">
    <property type="protein sequence ID" value="CAG6718043.1"/>
    <property type="molecule type" value="Transcribed_RNA"/>
</dbReference>
<proteinExistence type="inferred from homology"/>
<evidence type="ECO:0000256" key="4">
    <source>
        <dbReference type="ARBA" id="ARBA00023242"/>
    </source>
</evidence>
<dbReference type="PRINTS" id="PR02106">
    <property type="entry name" value="INTSUBUNIT10"/>
</dbReference>
<dbReference type="EMBL" id="HBUF01356821">
    <property type="protein sequence ID" value="CAG6718041.1"/>
    <property type="molecule type" value="Transcribed_RNA"/>
</dbReference>
<dbReference type="GO" id="GO:0016180">
    <property type="term" value="P:snRNA processing"/>
    <property type="evidence" value="ECO:0007669"/>
    <property type="project" value="InterPro"/>
</dbReference>
<reference evidence="6" key="1">
    <citation type="submission" date="2021-05" db="EMBL/GenBank/DDBJ databases">
        <authorList>
            <person name="Alioto T."/>
            <person name="Alioto T."/>
            <person name="Gomez Garrido J."/>
        </authorList>
    </citation>
    <scope>NUCLEOTIDE SEQUENCE</scope>
</reference>
<dbReference type="EMBL" id="HBUF01356820">
    <property type="protein sequence ID" value="CAG6718040.1"/>
    <property type="molecule type" value="Transcribed_RNA"/>
</dbReference>
<dbReference type="PANTHER" id="PTHR16055:SF2">
    <property type="entry name" value="INTEGRATOR COMPLEX SUBUNIT 10"/>
    <property type="match status" value="1"/>
</dbReference>
<comment type="similarity">
    <text evidence="2">Belongs to the Integrator subunit 10 family.</text>
</comment>
<dbReference type="EMBL" id="HBUF01166327">
    <property type="protein sequence ID" value="CAG6651212.1"/>
    <property type="molecule type" value="Transcribed_RNA"/>
</dbReference>
<dbReference type="EMBL" id="HBUF01356822">
    <property type="protein sequence ID" value="CAG6718042.1"/>
    <property type="molecule type" value="Transcribed_RNA"/>
</dbReference>
<protein>
    <recommendedName>
        <fullName evidence="3">Integrator complex subunit 10</fullName>
    </recommendedName>
</protein>
<evidence type="ECO:0000313" key="6">
    <source>
        <dbReference type="EMBL" id="CAG6718042.1"/>
    </source>
</evidence>
<accession>A0A8D8V859</accession>
<evidence type="ECO:0000256" key="5">
    <source>
        <dbReference type="SAM" id="MobiDB-lite"/>
    </source>
</evidence>